<dbReference type="InterPro" id="IPR000192">
    <property type="entry name" value="Aminotrans_V_dom"/>
</dbReference>
<dbReference type="PANTHER" id="PTHR43092:SF2">
    <property type="entry name" value="HERCYNYLCYSTEINE SULFOXIDE LYASE"/>
    <property type="match status" value="1"/>
</dbReference>
<accession>A0A1E4TVQ6</accession>
<evidence type="ECO:0000313" key="4">
    <source>
        <dbReference type="Proteomes" id="UP000094236"/>
    </source>
</evidence>
<dbReference type="OrthoDB" id="5978656at2759"/>
<dbReference type="EMBL" id="KV454013">
    <property type="protein sequence ID" value="ODV95809.1"/>
    <property type="molecule type" value="Genomic_DNA"/>
</dbReference>
<name>A0A1E4TVQ6_PACTA</name>
<dbReference type="InterPro" id="IPR015424">
    <property type="entry name" value="PyrdxlP-dep_Trfase"/>
</dbReference>
<organism evidence="3 4">
    <name type="scientific">Pachysolen tannophilus NRRL Y-2460</name>
    <dbReference type="NCBI Taxonomy" id="669874"/>
    <lineage>
        <taxon>Eukaryota</taxon>
        <taxon>Fungi</taxon>
        <taxon>Dikarya</taxon>
        <taxon>Ascomycota</taxon>
        <taxon>Saccharomycotina</taxon>
        <taxon>Pichiomycetes</taxon>
        <taxon>Pachysolenaceae</taxon>
        <taxon>Pachysolen</taxon>
    </lineage>
</organism>
<dbReference type="PANTHER" id="PTHR43092">
    <property type="entry name" value="L-CYSTEINE DESULFHYDRASE"/>
    <property type="match status" value="1"/>
</dbReference>
<dbReference type="AlphaFoldDB" id="A0A1E4TVQ6"/>
<dbReference type="Gene3D" id="3.40.640.10">
    <property type="entry name" value="Type I PLP-dependent aspartate aminotransferase-like (Major domain)"/>
    <property type="match status" value="1"/>
</dbReference>
<dbReference type="Proteomes" id="UP000094236">
    <property type="component" value="Unassembled WGS sequence"/>
</dbReference>
<evidence type="ECO:0000259" key="2">
    <source>
        <dbReference type="Pfam" id="PF00266"/>
    </source>
</evidence>
<dbReference type="InterPro" id="IPR015421">
    <property type="entry name" value="PyrdxlP-dep_Trfase_major"/>
</dbReference>
<protein>
    <recommendedName>
        <fullName evidence="2">Aminotransferase class V domain-containing protein</fullName>
    </recommendedName>
</protein>
<feature type="domain" description="Aminotransferase class V" evidence="2">
    <location>
        <begin position="77"/>
        <end position="263"/>
    </location>
</feature>
<dbReference type="STRING" id="669874.A0A1E4TVQ6"/>
<reference evidence="4" key="1">
    <citation type="submission" date="2016-05" db="EMBL/GenBank/DDBJ databases">
        <title>Comparative genomics of biotechnologically important yeasts.</title>
        <authorList>
            <consortium name="DOE Joint Genome Institute"/>
            <person name="Riley R."/>
            <person name="Haridas S."/>
            <person name="Wolfe K.H."/>
            <person name="Lopes M.R."/>
            <person name="Hittinger C.T."/>
            <person name="Goker M."/>
            <person name="Salamov A."/>
            <person name="Wisecaver J."/>
            <person name="Long T.M."/>
            <person name="Aerts A.L."/>
            <person name="Barry K."/>
            <person name="Choi C."/>
            <person name="Clum A."/>
            <person name="Coughlan A.Y."/>
            <person name="Deshpande S."/>
            <person name="Douglass A.P."/>
            <person name="Hanson S.J."/>
            <person name="Klenk H.-P."/>
            <person name="Labutti K."/>
            <person name="Lapidus A."/>
            <person name="Lindquist E."/>
            <person name="Lipzen A."/>
            <person name="Meier-Kolthoff J.P."/>
            <person name="Ohm R.A."/>
            <person name="Otillar R.P."/>
            <person name="Pangilinan J."/>
            <person name="Peng Y."/>
            <person name="Rokas A."/>
            <person name="Rosa C.A."/>
            <person name="Scheuner C."/>
            <person name="Sibirny A.A."/>
            <person name="Slot J.C."/>
            <person name="Stielow J.B."/>
            <person name="Sun H."/>
            <person name="Kurtzman C.P."/>
            <person name="Blackwell M."/>
            <person name="Grigoriev I.V."/>
            <person name="Jeffries T.W."/>
        </authorList>
    </citation>
    <scope>NUCLEOTIDE SEQUENCE [LARGE SCALE GENOMIC DNA]</scope>
    <source>
        <strain evidence="4">NRRL Y-2460</strain>
    </source>
</reference>
<gene>
    <name evidence="3" type="ORF">PACTADRAFT_16001</name>
</gene>
<keyword evidence="4" id="KW-1185">Reference proteome</keyword>
<sequence length="437" mass="50056">MRWRITRCLFELEKLWCKVMTAFGKEFREKYYSFEEGVVPVNNGSFGAIPKYVRDALIKNIDQDYKFPDRYLKDEGRNAVRNAAVQVAKVVDADPNNLVFVTNATTAVNTILRSYPFKKNDKILIQSTTYGACNNTVKFLAKKIGIEIVIIQLNYPLTDDEVISKFKSIFEKNEITLALFDAVSSMPGVRLPFEKIIQLCHEYNVLSLVDGAHSIGLIPYSLNTLKPDFYCSNLHKWFSCPRGCAFLYVDKKHHKKIHTLPVSHSYLDDDYDLPTPELEEKRLIDRFAYIGTMSLAPYVTAIDAIFFRNEICGGEDVIRNHNHNLALKVAKLVSTKWGTSYLENKDNTLITSMVSIEVPLTPQFIDIIKSQDDYNKKLKSTVEDITISKYKTRVPLDYHNGKLYARFSSEVYNCIEDYEYASDALLKAIDQVLASLM</sequence>
<proteinExistence type="predicted"/>
<evidence type="ECO:0000313" key="3">
    <source>
        <dbReference type="EMBL" id="ODV95809.1"/>
    </source>
</evidence>
<evidence type="ECO:0000256" key="1">
    <source>
        <dbReference type="ARBA" id="ARBA00022898"/>
    </source>
</evidence>
<dbReference type="Pfam" id="PF00266">
    <property type="entry name" value="Aminotran_5"/>
    <property type="match status" value="1"/>
</dbReference>
<dbReference type="SUPFAM" id="SSF53383">
    <property type="entry name" value="PLP-dependent transferases"/>
    <property type="match status" value="1"/>
</dbReference>
<keyword evidence="1" id="KW-0663">Pyridoxal phosphate</keyword>